<evidence type="ECO:0000313" key="10">
    <source>
        <dbReference type="Proteomes" id="UP000243876"/>
    </source>
</evidence>
<name>A0A0D6EQ02_SPOSA</name>
<keyword evidence="4" id="KW-0808">Transferase</keyword>
<dbReference type="Pfam" id="PF01728">
    <property type="entry name" value="FtsJ"/>
    <property type="match status" value="1"/>
</dbReference>
<accession>A0A0D6EQ02</accession>
<evidence type="ECO:0000313" key="9">
    <source>
        <dbReference type="EMBL" id="CEQ41936.1"/>
    </source>
</evidence>
<evidence type="ECO:0000256" key="2">
    <source>
        <dbReference type="ARBA" id="ARBA00022552"/>
    </source>
</evidence>
<keyword evidence="3" id="KW-0489">Methyltransferase</keyword>
<evidence type="ECO:0000256" key="4">
    <source>
        <dbReference type="ARBA" id="ARBA00022679"/>
    </source>
</evidence>
<feature type="region of interest" description="Disordered" evidence="7">
    <location>
        <begin position="36"/>
        <end position="84"/>
    </location>
</feature>
<dbReference type="InterPro" id="IPR002877">
    <property type="entry name" value="RNA_MeTrfase_FtsJ_dom"/>
</dbReference>
<reference evidence="10" key="1">
    <citation type="submission" date="2015-02" db="EMBL/GenBank/DDBJ databases">
        <authorList>
            <person name="Gon?alves P."/>
        </authorList>
    </citation>
    <scope>NUCLEOTIDE SEQUENCE [LARGE SCALE GENOMIC DNA]</scope>
</reference>
<evidence type="ECO:0000256" key="3">
    <source>
        <dbReference type="ARBA" id="ARBA00022603"/>
    </source>
</evidence>
<dbReference type="InterPro" id="IPR050082">
    <property type="entry name" value="RNA_methyltr_RlmE"/>
</dbReference>
<evidence type="ECO:0000256" key="1">
    <source>
        <dbReference type="ARBA" id="ARBA00009258"/>
    </source>
</evidence>
<dbReference type="GO" id="GO:0008650">
    <property type="term" value="F:rRNA (uridine-2'-O-)-methyltransferase activity"/>
    <property type="evidence" value="ECO:0007669"/>
    <property type="project" value="TreeGrafter"/>
</dbReference>
<dbReference type="HAMAP" id="MF_01547">
    <property type="entry name" value="RNA_methyltr_E"/>
    <property type="match status" value="1"/>
</dbReference>
<dbReference type="InterPro" id="IPR029063">
    <property type="entry name" value="SAM-dependent_MTases_sf"/>
</dbReference>
<feature type="compositionally biased region" description="Low complexity" evidence="7">
    <location>
        <begin position="38"/>
        <end position="55"/>
    </location>
</feature>
<dbReference type="SUPFAM" id="SSF53335">
    <property type="entry name" value="S-adenosyl-L-methionine-dependent methyltransferases"/>
    <property type="match status" value="1"/>
</dbReference>
<dbReference type="PANTHER" id="PTHR10920:SF18">
    <property type="entry name" value="RRNA METHYLTRANSFERASE 2, MITOCHONDRIAL"/>
    <property type="match status" value="1"/>
</dbReference>
<proteinExistence type="inferred from homology"/>
<dbReference type="PANTHER" id="PTHR10920">
    <property type="entry name" value="RIBOSOMAL RNA METHYLTRANSFERASE"/>
    <property type="match status" value="1"/>
</dbReference>
<keyword evidence="5" id="KW-0949">S-adenosyl-L-methionine</keyword>
<feature type="domain" description="Ribosomal RNA methyltransferase FtsJ" evidence="8">
    <location>
        <begin position="86"/>
        <end position="289"/>
    </location>
</feature>
<protein>
    <recommendedName>
        <fullName evidence="6">rRNA methyltransferase 2, mitochondrial</fullName>
    </recommendedName>
</protein>
<gene>
    <name evidence="9" type="primary">SPOSA6832_03711</name>
</gene>
<organism evidence="9 10">
    <name type="scientific">Sporidiobolus salmonicolor</name>
    <name type="common">Yeast-like fungus</name>
    <name type="synonym">Sporobolomyces salmonicolor</name>
    <dbReference type="NCBI Taxonomy" id="5005"/>
    <lineage>
        <taxon>Eukaryota</taxon>
        <taxon>Fungi</taxon>
        <taxon>Dikarya</taxon>
        <taxon>Basidiomycota</taxon>
        <taxon>Pucciniomycotina</taxon>
        <taxon>Microbotryomycetes</taxon>
        <taxon>Sporidiobolales</taxon>
        <taxon>Sporidiobolaceae</taxon>
        <taxon>Sporobolomyces</taxon>
    </lineage>
</organism>
<dbReference type="Gene3D" id="3.40.50.150">
    <property type="entry name" value="Vaccinia Virus protein VP39"/>
    <property type="match status" value="1"/>
</dbReference>
<dbReference type="AlphaFoldDB" id="A0A0D6EQ02"/>
<dbReference type="Proteomes" id="UP000243876">
    <property type="component" value="Unassembled WGS sequence"/>
</dbReference>
<evidence type="ECO:0000256" key="6">
    <source>
        <dbReference type="ARBA" id="ARBA00041184"/>
    </source>
</evidence>
<evidence type="ECO:0000256" key="7">
    <source>
        <dbReference type="SAM" id="MobiDB-lite"/>
    </source>
</evidence>
<dbReference type="EMBL" id="CENE01000019">
    <property type="protein sequence ID" value="CEQ41936.1"/>
    <property type="molecule type" value="Genomic_DNA"/>
</dbReference>
<sequence>MPNPRLPALVTHAAHSPTSWLTHPSPRSLLALQLHPCSHPSRPPTRAASSRSGSSNQWIQRQRNDPFVRARASPTSSPSPTSTSAFVSRSAFKLIDLHHQTPRDAKLLRPGMTVVDLGAAPGGWIQAAQEVLRGKGTVVGVDLLPLQRGIDELHGVHFVRGNFLDPAVQAKVRAALSTATGQRRPIVDLVLSDMMANTTGNTLRDAVLSLTLCEAALSFALQHLSPAPSPSPLAPSPPVAAAPQLIMKHFASSHTPEFRAKLRRHFRSVRWSKPESSRKESKEGFLVCSELRPVEEWSLASISDGGPGVDEANKSSLYF</sequence>
<evidence type="ECO:0000259" key="8">
    <source>
        <dbReference type="Pfam" id="PF01728"/>
    </source>
</evidence>
<dbReference type="OrthoDB" id="20105at2759"/>
<comment type="similarity">
    <text evidence="1">Belongs to the class I-like SAM-binding methyltransferase superfamily. RNA methyltransferase RlmE family.</text>
</comment>
<keyword evidence="2" id="KW-0698">rRNA processing</keyword>
<feature type="compositionally biased region" description="Low complexity" evidence="7">
    <location>
        <begin position="73"/>
        <end position="84"/>
    </location>
</feature>
<dbReference type="GO" id="GO:0005739">
    <property type="term" value="C:mitochondrion"/>
    <property type="evidence" value="ECO:0007669"/>
    <property type="project" value="TreeGrafter"/>
</dbReference>
<evidence type="ECO:0000256" key="5">
    <source>
        <dbReference type="ARBA" id="ARBA00022691"/>
    </source>
</evidence>
<keyword evidence="10" id="KW-1185">Reference proteome</keyword>
<dbReference type="InterPro" id="IPR015507">
    <property type="entry name" value="rRNA-MeTfrase_E"/>
</dbReference>